<feature type="short sequence motif" description="DGA/G" evidence="4">
    <location>
        <begin position="212"/>
        <end position="214"/>
    </location>
</feature>
<dbReference type="Gene3D" id="3.40.1090.10">
    <property type="entry name" value="Cytosolic phospholipase A2 catalytic domain"/>
    <property type="match status" value="1"/>
</dbReference>
<dbReference type="GO" id="GO:0016020">
    <property type="term" value="C:membrane"/>
    <property type="evidence" value="ECO:0007669"/>
    <property type="project" value="TreeGrafter"/>
</dbReference>
<dbReference type="GO" id="GO:0047499">
    <property type="term" value="F:calcium-independent phospholipase A2 activity"/>
    <property type="evidence" value="ECO:0007669"/>
    <property type="project" value="TreeGrafter"/>
</dbReference>
<dbReference type="CDD" id="cd07216">
    <property type="entry name" value="Pat17_PNPLA8_PNPLA9_like3"/>
    <property type="match status" value="1"/>
</dbReference>
<dbReference type="Proteomes" id="UP000308802">
    <property type="component" value="Unassembled WGS sequence"/>
</dbReference>
<dbReference type="PANTHER" id="PTHR24185:SF1">
    <property type="entry name" value="CALCIUM-INDEPENDENT PHOSPHOLIPASE A2-GAMMA"/>
    <property type="match status" value="1"/>
</dbReference>
<feature type="short sequence motif" description="GXSXG" evidence="4">
    <location>
        <begin position="70"/>
        <end position="74"/>
    </location>
</feature>
<accession>A0A4S9ADH7</accession>
<keyword evidence="2 4" id="KW-0442">Lipid degradation</keyword>
<dbReference type="GO" id="GO:0019369">
    <property type="term" value="P:arachidonate metabolic process"/>
    <property type="evidence" value="ECO:0007669"/>
    <property type="project" value="TreeGrafter"/>
</dbReference>
<protein>
    <submittedName>
        <fullName evidence="6">FabD/lysophospholipase-like protein</fullName>
    </submittedName>
</protein>
<evidence type="ECO:0000259" key="5">
    <source>
        <dbReference type="PROSITE" id="PS51635"/>
    </source>
</evidence>
<name>A0A4S9ADH7_AURPU</name>
<organism evidence="6 8">
    <name type="scientific">Aureobasidium pullulans</name>
    <name type="common">Black yeast</name>
    <name type="synonym">Pullularia pullulans</name>
    <dbReference type="NCBI Taxonomy" id="5580"/>
    <lineage>
        <taxon>Eukaryota</taxon>
        <taxon>Fungi</taxon>
        <taxon>Dikarya</taxon>
        <taxon>Ascomycota</taxon>
        <taxon>Pezizomycotina</taxon>
        <taxon>Dothideomycetes</taxon>
        <taxon>Dothideomycetidae</taxon>
        <taxon>Dothideales</taxon>
        <taxon>Saccotheciaceae</taxon>
        <taxon>Aureobasidium</taxon>
    </lineage>
</organism>
<reference evidence="8 9" key="1">
    <citation type="submission" date="2018-10" db="EMBL/GenBank/DDBJ databases">
        <title>Fifty Aureobasidium pullulans genomes reveal a recombining polyextremotolerant generalist.</title>
        <authorList>
            <person name="Gostincar C."/>
            <person name="Turk M."/>
            <person name="Zajc J."/>
            <person name="Gunde-Cimerman N."/>
        </authorList>
    </citation>
    <scope>NUCLEOTIDE SEQUENCE [LARGE SCALE GENOMIC DNA]</scope>
    <source>
        <strain evidence="6 8">EXF-10659</strain>
        <strain evidence="7 9">EXF-3403</strain>
    </source>
</reference>
<dbReference type="GO" id="GO:0046486">
    <property type="term" value="P:glycerolipid metabolic process"/>
    <property type="evidence" value="ECO:0007669"/>
    <property type="project" value="UniProtKB-ARBA"/>
</dbReference>
<dbReference type="EMBL" id="QZBT01000028">
    <property type="protein sequence ID" value="THZ85856.1"/>
    <property type="molecule type" value="Genomic_DNA"/>
</dbReference>
<proteinExistence type="predicted"/>
<dbReference type="Pfam" id="PF01734">
    <property type="entry name" value="Patatin"/>
    <property type="match status" value="1"/>
</dbReference>
<feature type="domain" description="PNPLA" evidence="5">
    <location>
        <begin position="24"/>
        <end position="225"/>
    </location>
</feature>
<dbReference type="PROSITE" id="PS51635">
    <property type="entry name" value="PNPLA"/>
    <property type="match status" value="1"/>
</dbReference>
<dbReference type="InterPro" id="IPR016035">
    <property type="entry name" value="Acyl_Trfase/lysoPLipase"/>
</dbReference>
<sequence>MDGTTVQHNVGGSNPRDTFGPCLLSLDGGGVRGLSTLYILKSIMDRLNHSRKQKQLAPVKPCDVFDLIGGTSTGGLIAIMLGRLEMSVDECIKAYSGLIATVFGVQLSKIPMNWKGKVKPRFDSAKLEVAIKQVISQSGLPEDTMFDDGIERGCKTFVCSIDRHTKAMVRLRSYSLPDEQNVPATICQAALATSAATTFFAPVNIGKRSFADGAFGANNPVDEVEGEATNIWSPEMRELQPLVKCFISIGTGNPGIQAFEDGVPKFLGGTVPQIATETEATDRKFIARWARHFDEKRYFRFNVEQGLQGVGLAEYEMEGAIQAASEAYLTHTGQKSRVRDCVGNLSLKQSVYIEDFA</sequence>
<feature type="short sequence motif" description="GXGXXG" evidence="4">
    <location>
        <begin position="28"/>
        <end position="33"/>
    </location>
</feature>
<dbReference type="GO" id="GO:0016042">
    <property type="term" value="P:lipid catabolic process"/>
    <property type="evidence" value="ECO:0007669"/>
    <property type="project" value="UniProtKB-UniRule"/>
</dbReference>
<feature type="active site" description="Proton acceptor" evidence="4">
    <location>
        <position position="212"/>
    </location>
</feature>
<dbReference type="SUPFAM" id="SSF52151">
    <property type="entry name" value="FabD/lysophospholipase-like"/>
    <property type="match status" value="1"/>
</dbReference>
<keyword evidence="3 4" id="KW-0443">Lipid metabolism</keyword>
<evidence type="ECO:0000313" key="8">
    <source>
        <dbReference type="Proteomes" id="UP000308802"/>
    </source>
</evidence>
<evidence type="ECO:0000256" key="3">
    <source>
        <dbReference type="ARBA" id="ARBA00023098"/>
    </source>
</evidence>
<keyword evidence="1 4" id="KW-0378">Hydrolase</keyword>
<comment type="caution">
    <text evidence="6">The sequence shown here is derived from an EMBL/GenBank/DDBJ whole genome shotgun (WGS) entry which is preliminary data.</text>
</comment>
<dbReference type="InterPro" id="IPR002641">
    <property type="entry name" value="PNPLA_dom"/>
</dbReference>
<gene>
    <name evidence="7" type="ORF">D6C84_02999</name>
    <name evidence="6" type="ORF">D6D19_02364</name>
</gene>
<feature type="active site" description="Nucleophile" evidence="4">
    <location>
        <position position="72"/>
    </location>
</feature>
<evidence type="ECO:0000256" key="2">
    <source>
        <dbReference type="ARBA" id="ARBA00022963"/>
    </source>
</evidence>
<evidence type="ECO:0000313" key="6">
    <source>
        <dbReference type="EMBL" id="THW77331.1"/>
    </source>
</evidence>
<evidence type="ECO:0000313" key="9">
    <source>
        <dbReference type="Proteomes" id="UP000310039"/>
    </source>
</evidence>
<evidence type="ECO:0000256" key="4">
    <source>
        <dbReference type="PROSITE-ProRule" id="PRU01161"/>
    </source>
</evidence>
<evidence type="ECO:0000256" key="1">
    <source>
        <dbReference type="ARBA" id="ARBA00022801"/>
    </source>
</evidence>
<dbReference type="AlphaFoldDB" id="A0A4S9ADH7"/>
<evidence type="ECO:0000313" key="7">
    <source>
        <dbReference type="EMBL" id="THZ85856.1"/>
    </source>
</evidence>
<dbReference type="Proteomes" id="UP000310039">
    <property type="component" value="Unassembled WGS sequence"/>
</dbReference>
<dbReference type="PANTHER" id="PTHR24185">
    <property type="entry name" value="CALCIUM-INDEPENDENT PHOSPHOLIPASE A2-GAMMA"/>
    <property type="match status" value="1"/>
</dbReference>
<dbReference type="EMBL" id="QZAO01000042">
    <property type="protein sequence ID" value="THW77331.1"/>
    <property type="molecule type" value="Genomic_DNA"/>
</dbReference>